<evidence type="ECO:0000313" key="2">
    <source>
        <dbReference type="EMBL" id="PYH92881.1"/>
    </source>
</evidence>
<dbReference type="PANTHER" id="PTHR48079">
    <property type="entry name" value="PROTEIN YEEZ"/>
    <property type="match status" value="1"/>
</dbReference>
<accession>A0A319D6N7</accession>
<dbReference type="SUPFAM" id="SSF51735">
    <property type="entry name" value="NAD(P)-binding Rossmann-fold domains"/>
    <property type="match status" value="1"/>
</dbReference>
<dbReference type="InterPro" id="IPR001509">
    <property type="entry name" value="Epimerase_deHydtase"/>
</dbReference>
<dbReference type="Gene3D" id="3.40.50.720">
    <property type="entry name" value="NAD(P)-binding Rossmann-like Domain"/>
    <property type="match status" value="1"/>
</dbReference>
<evidence type="ECO:0000313" key="3">
    <source>
        <dbReference type="Proteomes" id="UP000247810"/>
    </source>
</evidence>
<dbReference type="InterPro" id="IPR036291">
    <property type="entry name" value="NAD(P)-bd_dom_sf"/>
</dbReference>
<dbReference type="GO" id="GO:0005737">
    <property type="term" value="C:cytoplasm"/>
    <property type="evidence" value="ECO:0007669"/>
    <property type="project" value="TreeGrafter"/>
</dbReference>
<dbReference type="EMBL" id="KZ825905">
    <property type="protein sequence ID" value="PYH92881.1"/>
    <property type="molecule type" value="Genomic_DNA"/>
</dbReference>
<gene>
    <name evidence="2" type="ORF">BO71DRAFT_12728</name>
</gene>
<proteinExistence type="predicted"/>
<protein>
    <submittedName>
        <fullName evidence="2">NAD(P)-binding protein</fullName>
    </submittedName>
</protein>
<dbReference type="AlphaFoldDB" id="A0A319D6N7"/>
<dbReference type="VEuPathDB" id="FungiDB:BO71DRAFT_12728"/>
<dbReference type="Pfam" id="PF01370">
    <property type="entry name" value="Epimerase"/>
    <property type="match status" value="1"/>
</dbReference>
<name>A0A319D6N7_9EURO</name>
<sequence>MRNQKHNQLIPISDKYSVLSSMRQRTVLVTGANGYIGNAVAKAFNRAGWKTYGLVRRVDDASDLAKNEIYPIIGAPKDFGSSSEANSDHFTHPVFDVVVSNTEDWSNFTKHFEEVRAMLLYIGECSSVVGIRPLVLFSSGCKDYGFTGHHGDSDLAPHTETSPPNAPPILLPRTKMSSSLLQARSEQPFDIAIIRPTPVYGYGSSNYGPLFILAQNSGDTGVLPIPASPNSIMHGAHVDDCADAYVALA</sequence>
<reference evidence="2 3" key="1">
    <citation type="submission" date="2018-02" db="EMBL/GenBank/DDBJ databases">
        <title>The genomes of Aspergillus section Nigri reveals drivers in fungal speciation.</title>
        <authorList>
            <consortium name="DOE Joint Genome Institute"/>
            <person name="Vesth T.C."/>
            <person name="Nybo J."/>
            <person name="Theobald S."/>
            <person name="Brandl J."/>
            <person name="Frisvad J.C."/>
            <person name="Nielsen K.F."/>
            <person name="Lyhne E.K."/>
            <person name="Kogle M.E."/>
            <person name="Kuo A."/>
            <person name="Riley R."/>
            <person name="Clum A."/>
            <person name="Nolan M."/>
            <person name="Lipzen A."/>
            <person name="Salamov A."/>
            <person name="Henrissat B."/>
            <person name="Wiebenga A."/>
            <person name="De vries R.P."/>
            <person name="Grigoriev I.V."/>
            <person name="Mortensen U.H."/>
            <person name="Andersen M.R."/>
            <person name="Baker S.E."/>
        </authorList>
    </citation>
    <scope>NUCLEOTIDE SEQUENCE [LARGE SCALE GENOMIC DNA]</scope>
    <source>
        <strain evidence="2 3">CBS 707.79</strain>
    </source>
</reference>
<organism evidence="2 3">
    <name type="scientific">Aspergillus ellipticus CBS 707.79</name>
    <dbReference type="NCBI Taxonomy" id="1448320"/>
    <lineage>
        <taxon>Eukaryota</taxon>
        <taxon>Fungi</taxon>
        <taxon>Dikarya</taxon>
        <taxon>Ascomycota</taxon>
        <taxon>Pezizomycotina</taxon>
        <taxon>Eurotiomycetes</taxon>
        <taxon>Eurotiomycetidae</taxon>
        <taxon>Eurotiales</taxon>
        <taxon>Aspergillaceae</taxon>
        <taxon>Aspergillus</taxon>
        <taxon>Aspergillus subgen. Circumdati</taxon>
    </lineage>
</organism>
<dbReference type="PANTHER" id="PTHR48079:SF6">
    <property type="entry name" value="NAD(P)-BINDING DOMAIN-CONTAINING PROTEIN-RELATED"/>
    <property type="match status" value="1"/>
</dbReference>
<dbReference type="InterPro" id="IPR051783">
    <property type="entry name" value="NAD(P)-dependent_oxidoreduct"/>
</dbReference>
<dbReference type="OrthoDB" id="2735536at2759"/>
<feature type="domain" description="NAD-dependent epimerase/dehydratase" evidence="1">
    <location>
        <begin position="27"/>
        <end position="248"/>
    </location>
</feature>
<dbReference type="GO" id="GO:0004029">
    <property type="term" value="F:aldehyde dehydrogenase (NAD+) activity"/>
    <property type="evidence" value="ECO:0007669"/>
    <property type="project" value="TreeGrafter"/>
</dbReference>
<dbReference type="Proteomes" id="UP000247810">
    <property type="component" value="Unassembled WGS sequence"/>
</dbReference>
<keyword evidence="3" id="KW-1185">Reference proteome</keyword>
<evidence type="ECO:0000259" key="1">
    <source>
        <dbReference type="Pfam" id="PF01370"/>
    </source>
</evidence>